<evidence type="ECO:0000256" key="9">
    <source>
        <dbReference type="ARBA" id="ARBA00022741"/>
    </source>
</evidence>
<dbReference type="InterPro" id="IPR023465">
    <property type="entry name" value="Riboflavin_kinase_dom_sf"/>
</dbReference>
<comment type="caution">
    <text evidence="16">The sequence shown here is derived from an EMBL/GenBank/DDBJ whole genome shotgun (WGS) entry which is preliminary data.</text>
</comment>
<evidence type="ECO:0000256" key="12">
    <source>
        <dbReference type="ARBA" id="ARBA00029960"/>
    </source>
</evidence>
<evidence type="ECO:0000256" key="7">
    <source>
        <dbReference type="ARBA" id="ARBA00022643"/>
    </source>
</evidence>
<dbReference type="Pfam" id="PF01687">
    <property type="entry name" value="Flavokinase"/>
    <property type="match status" value="1"/>
</dbReference>
<reference evidence="16" key="1">
    <citation type="journal article" date="2021" name="Nat. Commun.">
        <title>Genetic determinants of endophytism in the Arabidopsis root mycobiome.</title>
        <authorList>
            <person name="Mesny F."/>
            <person name="Miyauchi S."/>
            <person name="Thiergart T."/>
            <person name="Pickel B."/>
            <person name="Atanasova L."/>
            <person name="Karlsson M."/>
            <person name="Huettel B."/>
            <person name="Barry K.W."/>
            <person name="Haridas S."/>
            <person name="Chen C."/>
            <person name="Bauer D."/>
            <person name="Andreopoulos W."/>
            <person name="Pangilinan J."/>
            <person name="LaButti K."/>
            <person name="Riley R."/>
            <person name="Lipzen A."/>
            <person name="Clum A."/>
            <person name="Drula E."/>
            <person name="Henrissat B."/>
            <person name="Kohler A."/>
            <person name="Grigoriev I.V."/>
            <person name="Martin F.M."/>
            <person name="Hacquard S."/>
        </authorList>
    </citation>
    <scope>NUCLEOTIDE SEQUENCE</scope>
    <source>
        <strain evidence="16">MPI-CAGE-CH-0235</strain>
    </source>
</reference>
<protein>
    <recommendedName>
        <fullName evidence="5">Riboflavin kinase</fullName>
        <ecNumber evidence="4">2.7.1.26</ecNumber>
    </recommendedName>
    <alternativeName>
        <fullName evidence="12">Flavin mononucleotide kinase 1</fullName>
    </alternativeName>
</protein>
<dbReference type="EMBL" id="JAGPNK010000010">
    <property type="protein sequence ID" value="KAH7312398.1"/>
    <property type="molecule type" value="Genomic_DNA"/>
</dbReference>
<keyword evidence="6" id="KW-0285">Flavoprotein</keyword>
<name>A0A8K0SHI3_9HYPO</name>
<dbReference type="Gene3D" id="2.40.30.30">
    <property type="entry name" value="Riboflavin kinase-like"/>
    <property type="match status" value="1"/>
</dbReference>
<comment type="function">
    <text evidence="1">Catalyzes the phosphorylation of riboflavin (vitamin B2) to form flavin mononucleotide (FMN) coenzyme.</text>
</comment>
<keyword evidence="11" id="KW-0067">ATP-binding</keyword>
<evidence type="ECO:0000256" key="8">
    <source>
        <dbReference type="ARBA" id="ARBA00022679"/>
    </source>
</evidence>
<evidence type="ECO:0000256" key="14">
    <source>
        <dbReference type="SAM" id="MobiDB-lite"/>
    </source>
</evidence>
<dbReference type="GO" id="GO:0009398">
    <property type="term" value="P:FMN biosynthetic process"/>
    <property type="evidence" value="ECO:0007669"/>
    <property type="project" value="UniProtKB-UniPathway"/>
</dbReference>
<keyword evidence="9" id="KW-0547">Nucleotide-binding</keyword>
<dbReference type="AlphaFoldDB" id="A0A8K0SHI3"/>
<dbReference type="OrthoDB" id="276388at2759"/>
<dbReference type="GO" id="GO:0009231">
    <property type="term" value="P:riboflavin biosynthetic process"/>
    <property type="evidence" value="ECO:0007669"/>
    <property type="project" value="InterPro"/>
</dbReference>
<organism evidence="16 17">
    <name type="scientific">Stachybotrys elegans</name>
    <dbReference type="NCBI Taxonomy" id="80388"/>
    <lineage>
        <taxon>Eukaryota</taxon>
        <taxon>Fungi</taxon>
        <taxon>Dikarya</taxon>
        <taxon>Ascomycota</taxon>
        <taxon>Pezizomycotina</taxon>
        <taxon>Sordariomycetes</taxon>
        <taxon>Hypocreomycetidae</taxon>
        <taxon>Hypocreales</taxon>
        <taxon>Stachybotryaceae</taxon>
        <taxon>Stachybotrys</taxon>
    </lineage>
</organism>
<sequence>MPGRPEIVGPESGPEPPFPYRMADAVIMEKQRGRNDLGVRTANLDIHKPPSAYLEAPCPPFDDIPSGIYFGYASVALPASHPDKPPGAAPGDFTVYPMAMSIGYNPHYGNKERSAEVHFLHNFELDFYGSYMRVLILGFIREERKYDSTQELIDDIMFDIKVTKKSLSRTGWSPKQGQVVWHSKTDDGSPAPRQPDEDENYGNVDGKLDISWLVEPLPPNWDKK</sequence>
<dbReference type="PANTHER" id="PTHR22749">
    <property type="entry name" value="RIBOFLAVIN KINASE/FMN ADENYLYLTRANSFERASE"/>
    <property type="match status" value="1"/>
</dbReference>
<dbReference type="SUPFAM" id="SSF82114">
    <property type="entry name" value="Riboflavin kinase-like"/>
    <property type="match status" value="1"/>
</dbReference>
<dbReference type="InterPro" id="IPR023468">
    <property type="entry name" value="Riboflavin_kinase"/>
</dbReference>
<gene>
    <name evidence="16" type="ORF">B0I35DRAFT_411124</name>
</gene>
<evidence type="ECO:0000256" key="3">
    <source>
        <dbReference type="ARBA" id="ARBA00010108"/>
    </source>
</evidence>
<evidence type="ECO:0000256" key="6">
    <source>
        <dbReference type="ARBA" id="ARBA00022630"/>
    </source>
</evidence>
<evidence type="ECO:0000256" key="4">
    <source>
        <dbReference type="ARBA" id="ARBA00012105"/>
    </source>
</evidence>
<dbReference type="GO" id="GO:0008531">
    <property type="term" value="F:riboflavin kinase activity"/>
    <property type="evidence" value="ECO:0007669"/>
    <property type="project" value="UniProtKB-EC"/>
</dbReference>
<evidence type="ECO:0000256" key="10">
    <source>
        <dbReference type="ARBA" id="ARBA00022777"/>
    </source>
</evidence>
<dbReference type="SMART" id="SM00904">
    <property type="entry name" value="Flavokinase"/>
    <property type="match status" value="1"/>
</dbReference>
<proteinExistence type="inferred from homology"/>
<feature type="domain" description="Riboflavin kinase" evidence="15">
    <location>
        <begin position="15"/>
        <end position="168"/>
    </location>
</feature>
<comment type="pathway">
    <text evidence="2">Cofactor biosynthesis; FMN biosynthesis; FMN from riboflavin (ATP route): step 1/1.</text>
</comment>
<evidence type="ECO:0000313" key="16">
    <source>
        <dbReference type="EMBL" id="KAH7312398.1"/>
    </source>
</evidence>
<evidence type="ECO:0000256" key="1">
    <source>
        <dbReference type="ARBA" id="ARBA00003572"/>
    </source>
</evidence>
<keyword evidence="10" id="KW-0418">Kinase</keyword>
<keyword evidence="8" id="KW-0808">Transferase</keyword>
<comment type="similarity">
    <text evidence="3">Belongs to the flavokinase family.</text>
</comment>
<evidence type="ECO:0000313" key="17">
    <source>
        <dbReference type="Proteomes" id="UP000813444"/>
    </source>
</evidence>
<keyword evidence="17" id="KW-1185">Reference proteome</keyword>
<feature type="region of interest" description="Disordered" evidence="14">
    <location>
        <begin position="170"/>
        <end position="205"/>
    </location>
</feature>
<comment type="catalytic activity">
    <reaction evidence="13">
        <text>riboflavin + ATP = FMN + ADP + H(+)</text>
        <dbReference type="Rhea" id="RHEA:14357"/>
        <dbReference type="ChEBI" id="CHEBI:15378"/>
        <dbReference type="ChEBI" id="CHEBI:30616"/>
        <dbReference type="ChEBI" id="CHEBI:57986"/>
        <dbReference type="ChEBI" id="CHEBI:58210"/>
        <dbReference type="ChEBI" id="CHEBI:456216"/>
        <dbReference type="EC" id="2.7.1.26"/>
    </reaction>
</comment>
<evidence type="ECO:0000259" key="15">
    <source>
        <dbReference type="SMART" id="SM00904"/>
    </source>
</evidence>
<dbReference type="Proteomes" id="UP000813444">
    <property type="component" value="Unassembled WGS sequence"/>
</dbReference>
<dbReference type="GO" id="GO:0005739">
    <property type="term" value="C:mitochondrion"/>
    <property type="evidence" value="ECO:0007669"/>
    <property type="project" value="TreeGrafter"/>
</dbReference>
<dbReference type="PANTHER" id="PTHR22749:SF6">
    <property type="entry name" value="RIBOFLAVIN KINASE"/>
    <property type="match status" value="1"/>
</dbReference>
<keyword evidence="7" id="KW-0288">FMN</keyword>
<dbReference type="EC" id="2.7.1.26" evidence="4"/>
<evidence type="ECO:0000256" key="11">
    <source>
        <dbReference type="ARBA" id="ARBA00022840"/>
    </source>
</evidence>
<evidence type="ECO:0000256" key="2">
    <source>
        <dbReference type="ARBA" id="ARBA00005201"/>
    </source>
</evidence>
<evidence type="ECO:0000256" key="13">
    <source>
        <dbReference type="ARBA" id="ARBA00047880"/>
    </source>
</evidence>
<dbReference type="UniPathway" id="UPA00276">
    <property type="reaction ID" value="UER00406"/>
</dbReference>
<dbReference type="GO" id="GO:0005524">
    <property type="term" value="F:ATP binding"/>
    <property type="evidence" value="ECO:0007669"/>
    <property type="project" value="UniProtKB-KW"/>
</dbReference>
<dbReference type="InterPro" id="IPR015865">
    <property type="entry name" value="Riboflavin_kinase_bac/euk"/>
</dbReference>
<evidence type="ECO:0000256" key="5">
    <source>
        <dbReference type="ARBA" id="ARBA00017394"/>
    </source>
</evidence>
<accession>A0A8K0SHI3</accession>